<evidence type="ECO:0000256" key="1">
    <source>
        <dbReference type="SAM" id="MobiDB-lite"/>
    </source>
</evidence>
<dbReference type="EMBL" id="JAIWYP010000002">
    <property type="protein sequence ID" value="KAH3861621.1"/>
    <property type="molecule type" value="Genomic_DNA"/>
</dbReference>
<keyword evidence="3" id="KW-1185">Reference proteome</keyword>
<gene>
    <name evidence="2" type="ORF">DPMN_024554</name>
</gene>
<sequence length="116" mass="13410">MFARYIDVVLNCVIPACLLGNEHVLGVVRYQLGVEQQVLLGNANVLSPSVCGDTGPQEALFNGERKREKECERDRGRDVLRREQREIERDRRREEGWEGGREGVRGRESVRKREME</sequence>
<reference evidence="2" key="2">
    <citation type="submission" date="2020-11" db="EMBL/GenBank/DDBJ databases">
        <authorList>
            <person name="McCartney M.A."/>
            <person name="Auch B."/>
            <person name="Kono T."/>
            <person name="Mallez S."/>
            <person name="Becker A."/>
            <person name="Gohl D.M."/>
            <person name="Silverstein K.A.T."/>
            <person name="Koren S."/>
            <person name="Bechman K.B."/>
            <person name="Herman A."/>
            <person name="Abrahante J.E."/>
            <person name="Garbe J."/>
        </authorList>
    </citation>
    <scope>NUCLEOTIDE SEQUENCE</scope>
    <source>
        <strain evidence="2">Duluth1</strain>
        <tissue evidence="2">Whole animal</tissue>
    </source>
</reference>
<name>A0A9D4LPD2_DREPO</name>
<proteinExistence type="predicted"/>
<reference evidence="2" key="1">
    <citation type="journal article" date="2019" name="bioRxiv">
        <title>The Genome of the Zebra Mussel, Dreissena polymorpha: A Resource for Invasive Species Research.</title>
        <authorList>
            <person name="McCartney M.A."/>
            <person name="Auch B."/>
            <person name="Kono T."/>
            <person name="Mallez S."/>
            <person name="Zhang Y."/>
            <person name="Obille A."/>
            <person name="Becker A."/>
            <person name="Abrahante J.E."/>
            <person name="Garbe J."/>
            <person name="Badalamenti J.P."/>
            <person name="Herman A."/>
            <person name="Mangelson H."/>
            <person name="Liachko I."/>
            <person name="Sullivan S."/>
            <person name="Sone E.D."/>
            <person name="Koren S."/>
            <person name="Silverstein K.A.T."/>
            <person name="Beckman K.B."/>
            <person name="Gohl D.M."/>
        </authorList>
    </citation>
    <scope>NUCLEOTIDE SEQUENCE</scope>
    <source>
        <strain evidence="2">Duluth1</strain>
        <tissue evidence="2">Whole animal</tissue>
    </source>
</reference>
<evidence type="ECO:0000313" key="2">
    <source>
        <dbReference type="EMBL" id="KAH3861621.1"/>
    </source>
</evidence>
<dbReference type="Proteomes" id="UP000828390">
    <property type="component" value="Unassembled WGS sequence"/>
</dbReference>
<comment type="caution">
    <text evidence="2">The sequence shown here is derived from an EMBL/GenBank/DDBJ whole genome shotgun (WGS) entry which is preliminary data.</text>
</comment>
<evidence type="ECO:0000313" key="3">
    <source>
        <dbReference type="Proteomes" id="UP000828390"/>
    </source>
</evidence>
<feature type="region of interest" description="Disordered" evidence="1">
    <location>
        <begin position="84"/>
        <end position="116"/>
    </location>
</feature>
<accession>A0A9D4LPD2</accession>
<dbReference type="AlphaFoldDB" id="A0A9D4LPD2"/>
<protein>
    <submittedName>
        <fullName evidence="2">Uncharacterized protein</fullName>
    </submittedName>
</protein>
<organism evidence="2 3">
    <name type="scientific">Dreissena polymorpha</name>
    <name type="common">Zebra mussel</name>
    <name type="synonym">Mytilus polymorpha</name>
    <dbReference type="NCBI Taxonomy" id="45954"/>
    <lineage>
        <taxon>Eukaryota</taxon>
        <taxon>Metazoa</taxon>
        <taxon>Spiralia</taxon>
        <taxon>Lophotrochozoa</taxon>
        <taxon>Mollusca</taxon>
        <taxon>Bivalvia</taxon>
        <taxon>Autobranchia</taxon>
        <taxon>Heteroconchia</taxon>
        <taxon>Euheterodonta</taxon>
        <taxon>Imparidentia</taxon>
        <taxon>Neoheterodontei</taxon>
        <taxon>Myida</taxon>
        <taxon>Dreissenoidea</taxon>
        <taxon>Dreissenidae</taxon>
        <taxon>Dreissena</taxon>
    </lineage>
</organism>